<dbReference type="Gene3D" id="2.40.50.140">
    <property type="entry name" value="Nucleic acid-binding proteins"/>
    <property type="match status" value="1"/>
</dbReference>
<organism evidence="2 4">
    <name type="scientific">Lacticaseibacillus chiayiensis</name>
    <dbReference type="NCBI Taxonomy" id="2100821"/>
    <lineage>
        <taxon>Bacteria</taxon>
        <taxon>Bacillati</taxon>
        <taxon>Bacillota</taxon>
        <taxon>Bacilli</taxon>
        <taxon>Lactobacillales</taxon>
        <taxon>Lactobacillaceae</taxon>
        <taxon>Lacticaseibacillus</taxon>
    </lineage>
</organism>
<dbReference type="InterPro" id="IPR037027">
    <property type="entry name" value="YqgF/RNaseH-like_dom_sf"/>
</dbReference>
<dbReference type="FunFam" id="1.10.150.310:FF:000001">
    <property type="entry name" value="RNA-binding transcriptional accessory protein"/>
    <property type="match status" value="1"/>
</dbReference>
<dbReference type="InterPro" id="IPR010994">
    <property type="entry name" value="RuvA_2-like"/>
</dbReference>
<protein>
    <submittedName>
        <fullName evidence="2">RNA-binding transcriptional accessory protein</fullName>
    </submittedName>
</protein>
<dbReference type="Pfam" id="PF22706">
    <property type="entry name" value="Tex_central_region"/>
    <property type="match status" value="1"/>
</dbReference>
<dbReference type="PANTHER" id="PTHR10724:SF10">
    <property type="entry name" value="S1 RNA-BINDING DOMAIN-CONTAINING PROTEIN 1"/>
    <property type="match status" value="1"/>
</dbReference>
<dbReference type="InterPro" id="IPR055179">
    <property type="entry name" value="Tex-like_central_region"/>
</dbReference>
<dbReference type="InterPro" id="IPR018974">
    <property type="entry name" value="Tex-like_N"/>
</dbReference>
<dbReference type="PROSITE" id="PS50126">
    <property type="entry name" value="S1"/>
    <property type="match status" value="1"/>
</dbReference>
<evidence type="ECO:0000313" key="3">
    <source>
        <dbReference type="EMBL" id="UYN57550.1"/>
    </source>
</evidence>
<reference evidence="3" key="2">
    <citation type="submission" date="2022-10" db="EMBL/GenBank/DDBJ databases">
        <title>Comparative genomic analysis and in-vitro probiotic properties of the potential probiotic L. chiayiensis AACE 3.</title>
        <authorList>
            <person name="Kang X."/>
        </authorList>
    </citation>
    <scope>NUCLEOTIDE SEQUENCE</scope>
    <source>
        <strain evidence="3">AACE 3</strain>
    </source>
</reference>
<evidence type="ECO:0000313" key="5">
    <source>
        <dbReference type="Proteomes" id="UP001164790"/>
    </source>
</evidence>
<evidence type="ECO:0000313" key="2">
    <source>
        <dbReference type="EMBL" id="RXT30207.1"/>
    </source>
</evidence>
<dbReference type="CDD" id="cd05685">
    <property type="entry name" value="S1_Tex"/>
    <property type="match status" value="1"/>
</dbReference>
<dbReference type="InterPro" id="IPR050437">
    <property type="entry name" value="Ribos_protein_bS1-like"/>
</dbReference>
<dbReference type="InterPro" id="IPR032639">
    <property type="entry name" value="Tex_YqgF"/>
</dbReference>
<dbReference type="GO" id="GO:0006412">
    <property type="term" value="P:translation"/>
    <property type="evidence" value="ECO:0007669"/>
    <property type="project" value="TreeGrafter"/>
</dbReference>
<dbReference type="FunFam" id="3.30.420.140:FF:000001">
    <property type="entry name" value="RNA-binding transcriptional accessory protein"/>
    <property type="match status" value="1"/>
</dbReference>
<dbReference type="Pfam" id="PF16921">
    <property type="entry name" value="Tex_YqgF"/>
    <property type="match status" value="1"/>
</dbReference>
<dbReference type="Gene3D" id="1.10.150.310">
    <property type="entry name" value="Tex RuvX-like domain-like"/>
    <property type="match status" value="1"/>
</dbReference>
<dbReference type="Gene3D" id="1.10.10.650">
    <property type="entry name" value="RuvA domain 2-like"/>
    <property type="match status" value="1"/>
</dbReference>
<dbReference type="SUPFAM" id="SSF47781">
    <property type="entry name" value="RuvA domain 2-like"/>
    <property type="match status" value="2"/>
</dbReference>
<dbReference type="InterPro" id="IPR012337">
    <property type="entry name" value="RNaseH-like_sf"/>
</dbReference>
<dbReference type="SMART" id="SM00732">
    <property type="entry name" value="YqgFc"/>
    <property type="match status" value="1"/>
</dbReference>
<dbReference type="SMART" id="SM00316">
    <property type="entry name" value="S1"/>
    <property type="match status" value="1"/>
</dbReference>
<dbReference type="Pfam" id="PF09371">
    <property type="entry name" value="Tex_N"/>
    <property type="match status" value="1"/>
</dbReference>
<feature type="domain" description="S1 motif" evidence="1">
    <location>
        <begin position="651"/>
        <end position="720"/>
    </location>
</feature>
<evidence type="ECO:0000259" key="1">
    <source>
        <dbReference type="PROSITE" id="PS50126"/>
    </source>
</evidence>
<dbReference type="GO" id="GO:0003729">
    <property type="term" value="F:mRNA binding"/>
    <property type="evidence" value="ECO:0007669"/>
    <property type="project" value="UniProtKB-ARBA"/>
</dbReference>
<dbReference type="Proteomes" id="UP000290475">
    <property type="component" value="Unassembled WGS sequence"/>
</dbReference>
<dbReference type="InterPro" id="IPR006641">
    <property type="entry name" value="YqgF/RNaseH-like_dom"/>
</dbReference>
<keyword evidence="5" id="KW-1185">Reference proteome</keyword>
<dbReference type="Pfam" id="PF12836">
    <property type="entry name" value="HHH_3"/>
    <property type="match status" value="1"/>
</dbReference>
<accession>A0A4Q1UGA8</accession>
<gene>
    <name evidence="2" type="ORF">BVJ53_01360</name>
    <name evidence="3" type="ORF">OFW50_05655</name>
</gene>
<evidence type="ECO:0000313" key="4">
    <source>
        <dbReference type="Proteomes" id="UP000290475"/>
    </source>
</evidence>
<dbReference type="PANTHER" id="PTHR10724">
    <property type="entry name" value="30S RIBOSOMAL PROTEIN S1"/>
    <property type="match status" value="1"/>
</dbReference>
<dbReference type="RefSeq" id="WP_129300818.1">
    <property type="nucleotide sequence ID" value="NZ_CP074378.1"/>
</dbReference>
<name>A0A4Q1UGA8_9LACO</name>
<proteinExistence type="predicted"/>
<dbReference type="InterPro" id="IPR041692">
    <property type="entry name" value="HHH_9"/>
</dbReference>
<dbReference type="Pfam" id="PF00575">
    <property type="entry name" value="S1"/>
    <property type="match status" value="1"/>
</dbReference>
<dbReference type="GO" id="GO:0003735">
    <property type="term" value="F:structural constituent of ribosome"/>
    <property type="evidence" value="ECO:0007669"/>
    <property type="project" value="TreeGrafter"/>
</dbReference>
<dbReference type="InterPro" id="IPR003029">
    <property type="entry name" value="S1_domain"/>
</dbReference>
<dbReference type="InterPro" id="IPR023323">
    <property type="entry name" value="Tex-like_dom_sf"/>
</dbReference>
<dbReference type="SUPFAM" id="SSF53098">
    <property type="entry name" value="Ribonuclease H-like"/>
    <property type="match status" value="1"/>
</dbReference>
<dbReference type="SUPFAM" id="SSF158832">
    <property type="entry name" value="Tex N-terminal region-like"/>
    <property type="match status" value="1"/>
</dbReference>
<dbReference type="InterPro" id="IPR012340">
    <property type="entry name" value="NA-bd_OB-fold"/>
</dbReference>
<dbReference type="AlphaFoldDB" id="A0A4Q1UGA8"/>
<dbReference type="InterPro" id="IPR023319">
    <property type="entry name" value="Tex-like_HTH_dom_sf"/>
</dbReference>
<dbReference type="EMBL" id="MSSM01000003">
    <property type="protein sequence ID" value="RXT30207.1"/>
    <property type="molecule type" value="Genomic_DNA"/>
</dbReference>
<sequence length="726" mass="81056">MIEEQTVQLMQQGLTDITHHQISAVLNLMQEGNTVPFIARYRKEMTGSLDEVQIQAIEEAYKHVTALQDRKEAVIKSIAEQGILTPELERQIHASTKLQDVEDIYLPYKQKRQTKATIAKERGLEPFARWLLSFPSGSLNDEAQKYVDADKELASVQDVLDGAHEILAETFSEIAAVRNWVRNFTMRTGTIRTTVKTKGKDLDEKGVYQQFYDFEETIKKMTPTRTLAINRGEKEKILTVKVQVDPASVMQYFHFKIIDNRPDSEATAFIEDAYQDAYKRFVGPAIEREVRGTLTVDAEEKSIKVFGQNLYNLLMQAPIKGKVVLGFDPAYRTGCKLAVVDENGKFLDKAVIYPHKPAPEKKREAAAPELIALLEKYQVTMIAIGNGTASRESEQFVSETLKQIKRDIYYVIVNEAGASVYSASQEARDEFPDLQVEQRSAISIARRLQDPLAELVKIDPESIGVGQYQHDLPSKELANEVDAVVERAVNRVGVNLNTASYQLLTRISGLSKTIALNIVHYRDENGRYNSRTELKNVPRLGPKSFEQSVGFLRIIGGKQPLDNTDIHPESYPVAKKILAAAGLSEADLGDQQAVAKVSNVDLAPFVNEGVGAETLEDIVASLQNPGRDLRDNMAVPLLRKDVLTMADLKPGMKLEGTVRNVVDFGAFVDIGVKHDGLVHVSKMAHRFVRDPKTVVAIGDIVEVWIESVDLARERIQLTMVGPESSK</sequence>
<dbReference type="InterPro" id="IPR044146">
    <property type="entry name" value="S1_Tex"/>
</dbReference>
<dbReference type="SUPFAM" id="SSF50249">
    <property type="entry name" value="Nucleic acid-binding proteins"/>
    <property type="match status" value="1"/>
</dbReference>
<dbReference type="GO" id="GO:0006139">
    <property type="term" value="P:nucleobase-containing compound metabolic process"/>
    <property type="evidence" value="ECO:0007669"/>
    <property type="project" value="InterPro"/>
</dbReference>
<reference evidence="2 4" key="1">
    <citation type="submission" date="2017-01" db="EMBL/GenBank/DDBJ databases">
        <title>Lactobacillus chiayiensis sp. nov., a lactic acid bacterium isolated from compost.</title>
        <authorList>
            <person name="Huang C.-H."/>
        </authorList>
    </citation>
    <scope>NUCLEOTIDE SEQUENCE [LARGE SCALE GENOMIC DNA]</scope>
    <source>
        <strain evidence="4">chh01</strain>
        <strain evidence="2">Chh01</strain>
    </source>
</reference>
<dbReference type="FunFam" id="2.40.50.140:FF:000051">
    <property type="entry name" value="RNA-binding transcriptional accessory protein"/>
    <property type="match status" value="1"/>
</dbReference>
<dbReference type="FunFam" id="1.10.10.650:FF:000001">
    <property type="entry name" value="S1 RNA-binding domain 1"/>
    <property type="match status" value="1"/>
</dbReference>
<dbReference type="EMBL" id="CP107523">
    <property type="protein sequence ID" value="UYN57550.1"/>
    <property type="molecule type" value="Genomic_DNA"/>
</dbReference>
<dbReference type="Gene3D" id="3.30.420.140">
    <property type="entry name" value="YqgF/RNase H-like domain"/>
    <property type="match status" value="1"/>
</dbReference>
<dbReference type="GO" id="GO:0005737">
    <property type="term" value="C:cytoplasm"/>
    <property type="evidence" value="ECO:0007669"/>
    <property type="project" value="UniProtKB-ARBA"/>
</dbReference>
<dbReference type="Gene3D" id="1.10.3500.10">
    <property type="entry name" value="Tex N-terminal region-like"/>
    <property type="match status" value="1"/>
</dbReference>
<dbReference type="Pfam" id="PF17674">
    <property type="entry name" value="HHH_9"/>
    <property type="match status" value="1"/>
</dbReference>
<dbReference type="Proteomes" id="UP001164790">
    <property type="component" value="Chromosome"/>
</dbReference>